<dbReference type="CDD" id="cd00086">
    <property type="entry name" value="homeodomain"/>
    <property type="match status" value="1"/>
</dbReference>
<evidence type="ECO:0000259" key="8">
    <source>
        <dbReference type="PROSITE" id="PS50071"/>
    </source>
</evidence>
<keyword evidence="4 5" id="KW-0539">Nucleus</keyword>
<dbReference type="Proteomes" id="UP000318571">
    <property type="component" value="Chromosome 4"/>
</dbReference>
<dbReference type="Pfam" id="PF00046">
    <property type="entry name" value="Homeodomain"/>
    <property type="match status" value="1"/>
</dbReference>
<dbReference type="OMA" id="YPDSERM"/>
<feature type="compositionally biased region" description="Acidic residues" evidence="7">
    <location>
        <begin position="52"/>
        <end position="78"/>
    </location>
</feature>
<dbReference type="PROSITE" id="PS50071">
    <property type="entry name" value="HOMEOBOX_2"/>
    <property type="match status" value="1"/>
</dbReference>
<dbReference type="PANTHER" id="PTHR24329">
    <property type="entry name" value="HOMEOBOX PROTEIN ARISTALESS"/>
    <property type="match status" value="1"/>
</dbReference>
<dbReference type="SUPFAM" id="SSF46689">
    <property type="entry name" value="Homeodomain-like"/>
    <property type="match status" value="1"/>
</dbReference>
<dbReference type="SMART" id="SM00389">
    <property type="entry name" value="HOX"/>
    <property type="match status" value="1"/>
</dbReference>
<sequence>MGALEFDDDHFQMVCQLVGKTNDTMVTMGSDFNPARSGIPGLLLHSRGPPEDSGEDGDVHEEDEDDDVDEEINVDQLEEESRRSTSRMNPGSPQEMGDFPSQRRKQRRYRTTFTSFQLEELEKAFSRTHYPDVFTREELAMKIGLTEARIQVWFQNRRAKWRKQEKVGPNGHPYPPYGPPGIPLGMQGGPSPMPSSFGGGSFGPLNYMAAAAARKPFELPGPSFLSHSPANMAAMAAAAAAGRLPHPYLAHSSYLSTLRDVASYRSPFMSIPGLGNYNPASFHSLLAGLSGHRPKLDTDFHPFLTGLPKPCDSSPSSLSPPNSSPGPLSVSPQNNLKKEQEDEINPSK</sequence>
<reference evidence="9 10" key="1">
    <citation type="journal article" date="2018" name="Nat. Ecol. Evol.">
        <title>Genomic signatures of mitonuclear coevolution across populations of Tigriopus californicus.</title>
        <authorList>
            <person name="Barreto F.S."/>
            <person name="Watson E.T."/>
            <person name="Lima T.G."/>
            <person name="Willett C.S."/>
            <person name="Edmands S."/>
            <person name="Li W."/>
            <person name="Burton R.S."/>
        </authorList>
    </citation>
    <scope>NUCLEOTIDE SEQUENCE [LARGE SCALE GENOMIC DNA]</scope>
    <source>
        <strain evidence="9 10">San Diego</strain>
    </source>
</reference>
<accession>A0A553NQP9</accession>
<dbReference type="PROSITE" id="PS00027">
    <property type="entry name" value="HOMEOBOX_1"/>
    <property type="match status" value="1"/>
</dbReference>
<dbReference type="InterPro" id="IPR050649">
    <property type="entry name" value="Paired_Homeobox_TFs"/>
</dbReference>
<dbReference type="PRINTS" id="PR00031">
    <property type="entry name" value="HTHREPRESSR"/>
</dbReference>
<dbReference type="InterPro" id="IPR001356">
    <property type="entry name" value="HD"/>
</dbReference>
<dbReference type="STRING" id="6832.A0A553NQP9"/>
<protein>
    <recommendedName>
        <fullName evidence="8">Homeobox domain-containing protein</fullName>
    </recommendedName>
</protein>
<organism evidence="9 10">
    <name type="scientific">Tigriopus californicus</name>
    <name type="common">Marine copepod</name>
    <dbReference type="NCBI Taxonomy" id="6832"/>
    <lineage>
        <taxon>Eukaryota</taxon>
        <taxon>Metazoa</taxon>
        <taxon>Ecdysozoa</taxon>
        <taxon>Arthropoda</taxon>
        <taxon>Crustacea</taxon>
        <taxon>Multicrustacea</taxon>
        <taxon>Hexanauplia</taxon>
        <taxon>Copepoda</taxon>
        <taxon>Harpacticoida</taxon>
        <taxon>Harpacticidae</taxon>
        <taxon>Tigriopus</taxon>
    </lineage>
</organism>
<feature type="DNA-binding region" description="Homeobox" evidence="5">
    <location>
        <begin position="106"/>
        <end position="165"/>
    </location>
</feature>
<dbReference type="FunFam" id="1.10.10.60:FF:000679">
    <property type="entry name" value="Homeobox protein aristaless"/>
    <property type="match status" value="1"/>
</dbReference>
<evidence type="ECO:0000256" key="3">
    <source>
        <dbReference type="ARBA" id="ARBA00023155"/>
    </source>
</evidence>
<keyword evidence="10" id="KW-1185">Reference proteome</keyword>
<evidence type="ECO:0000256" key="6">
    <source>
        <dbReference type="RuleBase" id="RU000682"/>
    </source>
</evidence>
<dbReference type="InterPro" id="IPR009057">
    <property type="entry name" value="Homeodomain-like_sf"/>
</dbReference>
<dbReference type="EMBL" id="VCGU01000011">
    <property type="protein sequence ID" value="TRY67772.1"/>
    <property type="molecule type" value="Genomic_DNA"/>
</dbReference>
<feature type="domain" description="Homeobox" evidence="8">
    <location>
        <begin position="104"/>
        <end position="164"/>
    </location>
</feature>
<keyword evidence="2 5" id="KW-0238">DNA-binding</keyword>
<dbReference type="GO" id="GO:0000977">
    <property type="term" value="F:RNA polymerase II transcription regulatory region sequence-specific DNA binding"/>
    <property type="evidence" value="ECO:0007669"/>
    <property type="project" value="TreeGrafter"/>
</dbReference>
<dbReference type="Gene3D" id="1.10.10.60">
    <property type="entry name" value="Homeodomain-like"/>
    <property type="match status" value="1"/>
</dbReference>
<evidence type="ECO:0000256" key="5">
    <source>
        <dbReference type="PROSITE-ProRule" id="PRU00108"/>
    </source>
</evidence>
<name>A0A553NQP9_TIGCA</name>
<evidence type="ECO:0000256" key="7">
    <source>
        <dbReference type="SAM" id="MobiDB-lite"/>
    </source>
</evidence>
<evidence type="ECO:0000256" key="1">
    <source>
        <dbReference type="ARBA" id="ARBA00004123"/>
    </source>
</evidence>
<evidence type="ECO:0000256" key="4">
    <source>
        <dbReference type="ARBA" id="ARBA00023242"/>
    </source>
</evidence>
<dbReference type="GO" id="GO:0000981">
    <property type="term" value="F:DNA-binding transcription factor activity, RNA polymerase II-specific"/>
    <property type="evidence" value="ECO:0007669"/>
    <property type="project" value="InterPro"/>
</dbReference>
<evidence type="ECO:0000256" key="2">
    <source>
        <dbReference type="ARBA" id="ARBA00023125"/>
    </source>
</evidence>
<dbReference type="PANTHER" id="PTHR24329:SF337">
    <property type="entry name" value="ARISTALESS RELATED HOMEOBOX"/>
    <property type="match status" value="1"/>
</dbReference>
<dbReference type="InterPro" id="IPR000047">
    <property type="entry name" value="HTH_motif"/>
</dbReference>
<evidence type="ECO:0000313" key="10">
    <source>
        <dbReference type="Proteomes" id="UP000318571"/>
    </source>
</evidence>
<gene>
    <name evidence="9" type="ORF">TCAL_05167</name>
</gene>
<comment type="subcellular location">
    <subcellularLocation>
        <location evidence="1 5 6">Nucleus</location>
    </subcellularLocation>
</comment>
<dbReference type="InterPro" id="IPR017970">
    <property type="entry name" value="Homeobox_CS"/>
</dbReference>
<feature type="region of interest" description="Disordered" evidence="7">
    <location>
        <begin position="307"/>
        <end position="348"/>
    </location>
</feature>
<dbReference type="AlphaFoldDB" id="A0A553NQP9"/>
<dbReference type="GO" id="GO:0005634">
    <property type="term" value="C:nucleus"/>
    <property type="evidence" value="ECO:0007669"/>
    <property type="project" value="UniProtKB-SubCell"/>
</dbReference>
<comment type="caution">
    <text evidence="9">The sequence shown here is derived from an EMBL/GenBank/DDBJ whole genome shotgun (WGS) entry which is preliminary data.</text>
</comment>
<proteinExistence type="predicted"/>
<evidence type="ECO:0000313" key="9">
    <source>
        <dbReference type="EMBL" id="TRY67772.1"/>
    </source>
</evidence>
<feature type="compositionally biased region" description="Low complexity" evidence="7">
    <location>
        <begin position="307"/>
        <end position="332"/>
    </location>
</feature>
<feature type="region of interest" description="Disordered" evidence="7">
    <location>
        <begin position="31"/>
        <end position="106"/>
    </location>
</feature>
<keyword evidence="3 5" id="KW-0371">Homeobox</keyword>